<dbReference type="RefSeq" id="XP_008183797.1">
    <property type="nucleotide sequence ID" value="XM_008185575.2"/>
</dbReference>
<dbReference type="Pfam" id="PF04614">
    <property type="entry name" value="Pex19"/>
    <property type="match status" value="1"/>
</dbReference>
<dbReference type="Gene3D" id="1.20.120.900">
    <property type="entry name" value="Pex19, mPTS binding domain"/>
    <property type="match status" value="1"/>
</dbReference>
<evidence type="ECO:0000313" key="4">
    <source>
        <dbReference type="EnsemblMetazoa" id="XP_008183797.1"/>
    </source>
</evidence>
<dbReference type="InterPro" id="IPR038322">
    <property type="entry name" value="Pex19_C_sf"/>
</dbReference>
<feature type="region of interest" description="Disordered" evidence="3">
    <location>
        <begin position="220"/>
        <end position="249"/>
    </location>
</feature>
<dbReference type="GO" id="GO:0033328">
    <property type="term" value="F:peroxisome membrane targeting sequence binding"/>
    <property type="evidence" value="ECO:0007669"/>
    <property type="project" value="TreeGrafter"/>
</dbReference>
<comment type="similarity">
    <text evidence="1">Belongs to the peroxin-19 family.</text>
</comment>
<dbReference type="CTD" id="5824"/>
<dbReference type="InterPro" id="IPR006708">
    <property type="entry name" value="Pex19"/>
</dbReference>
<feature type="region of interest" description="Disordered" evidence="3">
    <location>
        <begin position="1"/>
        <end position="39"/>
    </location>
</feature>
<dbReference type="OMA" id="MERICSE"/>
<dbReference type="EnsemblMetazoa" id="XM_008185575.2">
    <property type="protein sequence ID" value="XP_008183797.1"/>
    <property type="gene ID" value="LOC100161592"/>
</dbReference>
<evidence type="ECO:0000256" key="1">
    <source>
        <dbReference type="ARBA" id="ARBA00006326"/>
    </source>
</evidence>
<accession>A0A8R2B6K2</accession>
<reference evidence="4" key="2">
    <citation type="submission" date="2022-06" db="UniProtKB">
        <authorList>
            <consortium name="EnsemblMetazoa"/>
        </authorList>
    </citation>
    <scope>IDENTIFICATION</scope>
</reference>
<dbReference type="OrthoDB" id="21292at2759"/>
<dbReference type="GO" id="GO:0045046">
    <property type="term" value="P:protein import into peroxisome membrane"/>
    <property type="evidence" value="ECO:0007669"/>
    <property type="project" value="TreeGrafter"/>
</dbReference>
<evidence type="ECO:0000256" key="3">
    <source>
        <dbReference type="SAM" id="MobiDB-lite"/>
    </source>
</evidence>
<dbReference type="PANTHER" id="PTHR12774:SF2">
    <property type="entry name" value="PEROXISOMAL BIOGENESIS FACTOR 19"/>
    <property type="match status" value="1"/>
</dbReference>
<evidence type="ECO:0000313" key="5">
    <source>
        <dbReference type="Proteomes" id="UP000007819"/>
    </source>
</evidence>
<dbReference type="PANTHER" id="PTHR12774">
    <property type="entry name" value="PEROXISOMAL BIOGENESIS FACTOR 19"/>
    <property type="match status" value="1"/>
</dbReference>
<protein>
    <recommendedName>
        <fullName evidence="2">Peroxin-19</fullName>
    </recommendedName>
</protein>
<proteinExistence type="inferred from homology"/>
<feature type="compositionally biased region" description="Basic and acidic residues" evidence="3">
    <location>
        <begin position="21"/>
        <end position="31"/>
    </location>
</feature>
<dbReference type="KEGG" id="api:100161592"/>
<organism evidence="4 5">
    <name type="scientific">Acyrthosiphon pisum</name>
    <name type="common">Pea aphid</name>
    <dbReference type="NCBI Taxonomy" id="7029"/>
    <lineage>
        <taxon>Eukaryota</taxon>
        <taxon>Metazoa</taxon>
        <taxon>Ecdysozoa</taxon>
        <taxon>Arthropoda</taxon>
        <taxon>Hexapoda</taxon>
        <taxon>Insecta</taxon>
        <taxon>Pterygota</taxon>
        <taxon>Neoptera</taxon>
        <taxon>Paraneoptera</taxon>
        <taxon>Hemiptera</taxon>
        <taxon>Sternorrhyncha</taxon>
        <taxon>Aphidomorpha</taxon>
        <taxon>Aphidoidea</taxon>
        <taxon>Aphididae</taxon>
        <taxon>Macrosiphini</taxon>
        <taxon>Acyrthosiphon</taxon>
    </lineage>
</organism>
<reference evidence="5" key="1">
    <citation type="submission" date="2010-06" db="EMBL/GenBank/DDBJ databases">
        <authorList>
            <person name="Jiang H."/>
            <person name="Abraham K."/>
            <person name="Ali S."/>
            <person name="Alsbrooks S.L."/>
            <person name="Anim B.N."/>
            <person name="Anosike U.S."/>
            <person name="Attaway T."/>
            <person name="Bandaranaike D.P."/>
            <person name="Battles P.K."/>
            <person name="Bell S.N."/>
            <person name="Bell A.V."/>
            <person name="Beltran B."/>
            <person name="Bickham C."/>
            <person name="Bustamante Y."/>
            <person name="Caleb T."/>
            <person name="Canada A."/>
            <person name="Cardenas V."/>
            <person name="Carter K."/>
            <person name="Chacko J."/>
            <person name="Chandrabose M.N."/>
            <person name="Chavez D."/>
            <person name="Chavez A."/>
            <person name="Chen L."/>
            <person name="Chu H.-S."/>
            <person name="Claassen K.J."/>
            <person name="Cockrell R."/>
            <person name="Collins M."/>
            <person name="Cooper J.A."/>
            <person name="Cree A."/>
            <person name="Curry S.M."/>
            <person name="Da Y."/>
            <person name="Dao M.D."/>
            <person name="Das B."/>
            <person name="Davila M.-L."/>
            <person name="Davy-Carroll L."/>
            <person name="Denson S."/>
            <person name="Dinh H."/>
            <person name="Ebong V.E."/>
            <person name="Edwards J.R."/>
            <person name="Egan A."/>
            <person name="El-Daye J."/>
            <person name="Escobedo L."/>
            <person name="Fernandez S."/>
            <person name="Fernando P.R."/>
            <person name="Flagg N."/>
            <person name="Forbes L.D."/>
            <person name="Fowler R.G."/>
            <person name="Fu Q."/>
            <person name="Gabisi R.A."/>
            <person name="Ganer J."/>
            <person name="Garbino Pronczuk A."/>
            <person name="Garcia R.M."/>
            <person name="Garner T."/>
            <person name="Garrett T.E."/>
            <person name="Gonzalez D.A."/>
            <person name="Hamid H."/>
            <person name="Hawkins E.S."/>
            <person name="Hirani K."/>
            <person name="Hogues M.E."/>
            <person name="Hollins B."/>
            <person name="Hsiao C.-H."/>
            <person name="Jabil R."/>
            <person name="James M.L."/>
            <person name="Jhangiani S.N."/>
            <person name="Johnson B."/>
            <person name="Johnson Q."/>
            <person name="Joshi V."/>
            <person name="Kalu J.B."/>
            <person name="Kam C."/>
            <person name="Kashfia A."/>
            <person name="Keebler J."/>
            <person name="Kisamo H."/>
            <person name="Kovar C.L."/>
            <person name="Lago L.A."/>
            <person name="Lai C.-Y."/>
            <person name="Laidlaw J."/>
            <person name="Lara F."/>
            <person name="Le T.-K."/>
            <person name="Lee S.L."/>
            <person name="Legall F.H."/>
            <person name="Lemon S.J."/>
            <person name="Lewis L.R."/>
            <person name="Li B."/>
            <person name="Liu Y."/>
            <person name="Liu Y.-S."/>
            <person name="Lopez J."/>
            <person name="Lozado R.J."/>
            <person name="Lu J."/>
            <person name="Madu R.C."/>
            <person name="Maheshwari M."/>
            <person name="Maheshwari R."/>
            <person name="Malloy K."/>
            <person name="Martinez E."/>
            <person name="Mathew T."/>
            <person name="Mercado I.C."/>
            <person name="Mercado C."/>
            <person name="Meyer B."/>
            <person name="Montgomery K."/>
            <person name="Morgan M.B."/>
            <person name="Munidasa M."/>
            <person name="Nazareth L.V."/>
            <person name="Nelson J."/>
            <person name="Ng B.M."/>
            <person name="Nguyen N.B."/>
            <person name="Nguyen P.Q."/>
            <person name="Nguyen T."/>
            <person name="Obregon M."/>
            <person name="Okwuonu G.O."/>
            <person name="Onwere C.G."/>
            <person name="Orozco G."/>
            <person name="Parra A."/>
            <person name="Patel S."/>
            <person name="Patil S."/>
            <person name="Perez A."/>
            <person name="Perez Y."/>
            <person name="Pham C."/>
            <person name="Primus E.L."/>
            <person name="Pu L.-L."/>
            <person name="Puazo M."/>
            <person name="Qin X."/>
            <person name="Quiroz J.B."/>
            <person name="Reese J."/>
            <person name="Richards S."/>
            <person name="Rives C.M."/>
            <person name="Robberts R."/>
            <person name="Ruiz S.J."/>
            <person name="Ruiz M.J."/>
            <person name="Santibanez J."/>
            <person name="Schneider B.W."/>
            <person name="Sisson I."/>
            <person name="Smith M."/>
            <person name="Sodergren E."/>
            <person name="Song X.-Z."/>
            <person name="Song B.B."/>
            <person name="Summersgill H."/>
            <person name="Thelus R."/>
            <person name="Thornton R.D."/>
            <person name="Trejos Z.Y."/>
            <person name="Usmani K."/>
            <person name="Vattathil S."/>
            <person name="Villasana D."/>
            <person name="Walker D.L."/>
            <person name="Wang S."/>
            <person name="Wang K."/>
            <person name="White C.S."/>
            <person name="Williams A.C."/>
            <person name="Williamson J."/>
            <person name="Wilson K."/>
            <person name="Woghiren I.O."/>
            <person name="Woodworth J.R."/>
            <person name="Worley K.C."/>
            <person name="Wright R.A."/>
            <person name="Wu W."/>
            <person name="Young L."/>
            <person name="Zhang L."/>
            <person name="Zhang J."/>
            <person name="Zhu Y."/>
            <person name="Muzny D.M."/>
            <person name="Weinstock G."/>
            <person name="Gibbs R.A."/>
        </authorList>
    </citation>
    <scope>NUCLEOTIDE SEQUENCE [LARGE SCALE GENOMIC DNA]</scope>
    <source>
        <strain evidence="5">LSR1</strain>
    </source>
</reference>
<name>A0A8R2B6K2_ACYPI</name>
<dbReference type="AlphaFoldDB" id="A0A8R2B6K2"/>
<feature type="compositionally biased region" description="Basic and acidic residues" evidence="3">
    <location>
        <begin position="1"/>
        <end position="10"/>
    </location>
</feature>
<dbReference type="GO" id="GO:0005778">
    <property type="term" value="C:peroxisomal membrane"/>
    <property type="evidence" value="ECO:0007669"/>
    <property type="project" value="TreeGrafter"/>
</dbReference>
<dbReference type="GeneID" id="100161592"/>
<keyword evidence="5" id="KW-1185">Reference proteome</keyword>
<evidence type="ECO:0000256" key="2">
    <source>
        <dbReference type="ARBA" id="ARBA00029688"/>
    </source>
</evidence>
<sequence>MSENQPKEENTQNALSELLDDALKDFEKPDESNASVDASQISEVTNFSASDNFLKESLEETMKSFMNSDQAELAAGLQELILGDEGSDLQTVIQESLKSLSEAKQNLPEGSDMTSMFANMGIQDDINLDEDMLPMLMQFMQPLLSKDVLYPSIKDLCDKYPKWLEDHEPTSDKEEFERYTQMFSCIKEVRDHLENQQDSDDDVTKTRKFKELMELLKKMQECGQPPEELMRDVADGNPIPDNVGQCSLM</sequence>
<dbReference type="Proteomes" id="UP000007819">
    <property type="component" value="Chromosome A1"/>
</dbReference>